<keyword evidence="6 9" id="KW-0769">Symport</keyword>
<evidence type="ECO:0000256" key="9">
    <source>
        <dbReference type="RuleBase" id="RU363064"/>
    </source>
</evidence>
<gene>
    <name evidence="10" type="ORF">J2X86_000836</name>
</gene>
<evidence type="ECO:0000313" key="10">
    <source>
        <dbReference type="EMBL" id="MDR6628825.1"/>
    </source>
</evidence>
<feature type="transmembrane region" description="Helical" evidence="9">
    <location>
        <begin position="435"/>
        <end position="458"/>
    </location>
</feature>
<feature type="transmembrane region" description="Helical" evidence="9">
    <location>
        <begin position="20"/>
        <end position="48"/>
    </location>
</feature>
<feature type="transmembrane region" description="Helical" evidence="9">
    <location>
        <begin position="191"/>
        <end position="219"/>
    </location>
</feature>
<feature type="transmembrane region" description="Helical" evidence="9">
    <location>
        <begin position="69"/>
        <end position="96"/>
    </location>
</feature>
<keyword evidence="3 9" id="KW-0813">Transport</keyword>
<dbReference type="Proteomes" id="UP001262767">
    <property type="component" value="Unassembled WGS sequence"/>
</dbReference>
<feature type="transmembrane region" description="Helical" evidence="9">
    <location>
        <begin position="322"/>
        <end position="346"/>
    </location>
</feature>
<keyword evidence="7 9" id="KW-1133">Transmembrane helix</keyword>
<dbReference type="EMBL" id="JAVDSC010000002">
    <property type="protein sequence ID" value="MDR6628825.1"/>
    <property type="molecule type" value="Genomic_DNA"/>
</dbReference>
<protein>
    <submittedName>
        <fullName evidence="10">AGCS family alanine or glycine:cation symporter</fullName>
    </submittedName>
</protein>
<proteinExistence type="inferred from homology"/>
<keyword evidence="4" id="KW-1003">Cell membrane</keyword>
<feature type="transmembrane region" description="Helical" evidence="9">
    <location>
        <begin position="102"/>
        <end position="125"/>
    </location>
</feature>
<dbReference type="GO" id="GO:0005886">
    <property type="term" value="C:plasma membrane"/>
    <property type="evidence" value="ECO:0007669"/>
    <property type="project" value="UniProtKB-SubCell"/>
</dbReference>
<keyword evidence="5 9" id="KW-0812">Transmembrane</keyword>
<evidence type="ECO:0000256" key="6">
    <source>
        <dbReference type="ARBA" id="ARBA00022847"/>
    </source>
</evidence>
<dbReference type="FunFam" id="1.20.1740.10:FF:000004">
    <property type="entry name" value="Sodium:alanine symporter family protein"/>
    <property type="match status" value="1"/>
</dbReference>
<dbReference type="PANTHER" id="PTHR30330:SF1">
    <property type="entry name" value="AMINO-ACID CARRIER PROTEIN ALST"/>
    <property type="match status" value="1"/>
</dbReference>
<evidence type="ECO:0000256" key="1">
    <source>
        <dbReference type="ARBA" id="ARBA00004651"/>
    </source>
</evidence>
<dbReference type="Gene3D" id="1.20.1740.10">
    <property type="entry name" value="Amino acid/polyamine transporter I"/>
    <property type="match status" value="1"/>
</dbReference>
<evidence type="ECO:0000256" key="4">
    <source>
        <dbReference type="ARBA" id="ARBA00022475"/>
    </source>
</evidence>
<dbReference type="InterPro" id="IPR001463">
    <property type="entry name" value="Na/Ala_symport"/>
</dbReference>
<evidence type="ECO:0000256" key="7">
    <source>
        <dbReference type="ARBA" id="ARBA00022989"/>
    </source>
</evidence>
<name>A0AAW8L813_ACILW</name>
<reference evidence="10" key="1">
    <citation type="submission" date="2023-07" db="EMBL/GenBank/DDBJ databases">
        <title>Sorghum-associated microbial communities from plants grown in Nebraska, USA.</title>
        <authorList>
            <person name="Schachtman D."/>
        </authorList>
    </citation>
    <scope>NUCLEOTIDE SEQUENCE</scope>
    <source>
        <strain evidence="10">BE44</strain>
    </source>
</reference>
<keyword evidence="8 9" id="KW-0472">Membrane</keyword>
<keyword evidence="9" id="KW-0997">Cell inner membrane</keyword>
<comment type="subcellular location">
    <subcellularLocation>
        <location evidence="9">Cell inner membrane</location>
        <topology evidence="9">Multi-pass membrane protein</topology>
    </subcellularLocation>
    <subcellularLocation>
        <location evidence="1">Cell membrane</location>
        <topology evidence="1">Multi-pass membrane protein</topology>
    </subcellularLocation>
</comment>
<feature type="transmembrane region" description="Helical" evidence="9">
    <location>
        <begin position="151"/>
        <end position="171"/>
    </location>
</feature>
<evidence type="ECO:0000256" key="2">
    <source>
        <dbReference type="ARBA" id="ARBA00009261"/>
    </source>
</evidence>
<organism evidence="10 11">
    <name type="scientific">Acinetobacter lwoffii</name>
    <dbReference type="NCBI Taxonomy" id="28090"/>
    <lineage>
        <taxon>Bacteria</taxon>
        <taxon>Pseudomonadati</taxon>
        <taxon>Pseudomonadota</taxon>
        <taxon>Gammaproteobacteria</taxon>
        <taxon>Moraxellales</taxon>
        <taxon>Moraxellaceae</taxon>
        <taxon>Acinetobacter</taxon>
    </lineage>
</organism>
<comment type="similarity">
    <text evidence="2 9">Belongs to the alanine or glycine:cation symporter (AGCS) (TC 2.A.25) family.</text>
</comment>
<feature type="transmembrane region" description="Helical" evidence="9">
    <location>
        <begin position="271"/>
        <end position="288"/>
    </location>
</feature>
<evidence type="ECO:0000256" key="3">
    <source>
        <dbReference type="ARBA" id="ARBA00022448"/>
    </source>
</evidence>
<dbReference type="NCBIfam" id="TIGR00835">
    <property type="entry name" value="agcS"/>
    <property type="match status" value="1"/>
</dbReference>
<accession>A0AAW8L813</accession>
<dbReference type="PANTHER" id="PTHR30330">
    <property type="entry name" value="AGSS FAMILY TRANSPORTER, SODIUM-ALANINE"/>
    <property type="match status" value="1"/>
</dbReference>
<evidence type="ECO:0000256" key="5">
    <source>
        <dbReference type="ARBA" id="ARBA00022692"/>
    </source>
</evidence>
<dbReference type="AlphaFoldDB" id="A0AAW8L813"/>
<dbReference type="Pfam" id="PF01235">
    <property type="entry name" value="Na_Ala_symp"/>
    <property type="match status" value="1"/>
</dbReference>
<feature type="transmembrane region" description="Helical" evidence="9">
    <location>
        <begin position="411"/>
        <end position="429"/>
    </location>
</feature>
<dbReference type="GO" id="GO:0005283">
    <property type="term" value="F:amino acid:sodium symporter activity"/>
    <property type="evidence" value="ECO:0007669"/>
    <property type="project" value="InterPro"/>
</dbReference>
<evidence type="ECO:0000256" key="8">
    <source>
        <dbReference type="ARBA" id="ARBA00023136"/>
    </source>
</evidence>
<sequence length="491" mass="53693">MNDQLNETLLGWINAVNGPLWDFLVVFLVAVGIFYTIMTGAVQIRLFWHSMKVMKNSRGKVQDTHGITPFQAFVTGLASRVGVGNVAGVAIAIAIGGPGAVFWMWFTAFLGMSSAFVESSLAQLFKVRDNKNQQFRGGPAYYITQGLKQKWLGIVFAIALITTYGFVFNAVQANAIIGATSHAWGWDQANLILPLGGLNLEISWVGLFLVLMTAVIIFGGIKRIAKVAESFVPFMAVLYLAVALYIAVINYDLLPSIFQLIFSKAFEFEAAAGGFFGAMVSMAMMMGIKRGLFSNEAGMGSAPNAAAASDVKHPVNQGLVQMLGVFVDTFVVCSCTAIIILVSGLYENAGFEGVTLTQMALESQIGAWGDDFLALILFLFAYSSIIGNYAYAEGNVQFINNNSRVMLIFRLFVLVMVYFGSIASVPLIWNMADLFMGVMASINLIAILLLMPFLLMLLKDYTGQLKRGVKEPEFKLDNHPKFKDKVKSDIW</sequence>
<dbReference type="RefSeq" id="WP_310076989.1">
    <property type="nucleotide sequence ID" value="NZ_JAVDSC010000002.1"/>
</dbReference>
<comment type="caution">
    <text evidence="10">The sequence shown here is derived from an EMBL/GenBank/DDBJ whole genome shotgun (WGS) entry which is preliminary data.</text>
</comment>
<evidence type="ECO:0000313" key="11">
    <source>
        <dbReference type="Proteomes" id="UP001262767"/>
    </source>
</evidence>
<dbReference type="PRINTS" id="PR00175">
    <property type="entry name" value="NAALASMPORT"/>
</dbReference>
<feature type="transmembrane region" description="Helical" evidence="9">
    <location>
        <begin position="372"/>
        <end position="391"/>
    </location>
</feature>
<feature type="transmembrane region" description="Helical" evidence="9">
    <location>
        <begin position="231"/>
        <end position="251"/>
    </location>
</feature>